<gene>
    <name evidence="1" type="ORF">K1T71_000103</name>
</gene>
<dbReference type="Proteomes" id="UP000824533">
    <property type="component" value="Linkage Group LG01"/>
</dbReference>
<reference evidence="1 2" key="1">
    <citation type="journal article" date="2021" name="Front. Genet.">
        <title>Chromosome-Level Genome Assembly Reveals Significant Gene Expansion in the Toll and IMD Signaling Pathways of Dendrolimus kikuchii.</title>
        <authorList>
            <person name="Zhou J."/>
            <person name="Wu P."/>
            <person name="Xiong Z."/>
            <person name="Liu N."/>
            <person name="Zhao N."/>
            <person name="Ji M."/>
            <person name="Qiu Y."/>
            <person name="Yang B."/>
        </authorList>
    </citation>
    <scope>NUCLEOTIDE SEQUENCE [LARGE SCALE GENOMIC DNA]</scope>
    <source>
        <strain evidence="1">Ann1</strain>
    </source>
</reference>
<name>A0ACC1DIJ8_9NEOP</name>
<comment type="caution">
    <text evidence="1">The sequence shown here is derived from an EMBL/GenBank/DDBJ whole genome shotgun (WGS) entry which is preliminary data.</text>
</comment>
<proteinExistence type="predicted"/>
<sequence length="156" mass="18753">MFEKESKITSGDLTIISDQENEPKVITQEESSSNNNHKIKEVVVAYLQTQKGGTTIPKIIQHLRGSFVTDESKLYRIVENFLESGLTLGFLERRKSKFSEFSPVESCGKRRSCCRRKRRRRSCCRRKRRRRSCCRRRRQRKIRRRRKCRRRRGRRC</sequence>
<dbReference type="EMBL" id="CM034387">
    <property type="protein sequence ID" value="KAJ0183680.1"/>
    <property type="molecule type" value="Genomic_DNA"/>
</dbReference>
<accession>A0ACC1DIJ8</accession>
<protein>
    <submittedName>
        <fullName evidence="1">Uncharacterized protein</fullName>
    </submittedName>
</protein>
<organism evidence="1 2">
    <name type="scientific">Dendrolimus kikuchii</name>
    <dbReference type="NCBI Taxonomy" id="765133"/>
    <lineage>
        <taxon>Eukaryota</taxon>
        <taxon>Metazoa</taxon>
        <taxon>Ecdysozoa</taxon>
        <taxon>Arthropoda</taxon>
        <taxon>Hexapoda</taxon>
        <taxon>Insecta</taxon>
        <taxon>Pterygota</taxon>
        <taxon>Neoptera</taxon>
        <taxon>Endopterygota</taxon>
        <taxon>Lepidoptera</taxon>
        <taxon>Glossata</taxon>
        <taxon>Ditrysia</taxon>
        <taxon>Bombycoidea</taxon>
        <taxon>Lasiocampidae</taxon>
        <taxon>Dendrolimus</taxon>
    </lineage>
</organism>
<keyword evidence="2" id="KW-1185">Reference proteome</keyword>
<evidence type="ECO:0000313" key="2">
    <source>
        <dbReference type="Proteomes" id="UP000824533"/>
    </source>
</evidence>
<evidence type="ECO:0000313" key="1">
    <source>
        <dbReference type="EMBL" id="KAJ0183680.1"/>
    </source>
</evidence>